<comment type="subcellular location">
    <subcellularLocation>
        <location evidence="1">Cell membrane</location>
        <topology evidence="1">Multi-pass membrane protein</topology>
    </subcellularLocation>
    <subcellularLocation>
        <location evidence="11">Membrane</location>
        <topology evidence="11">Multi-pass membrane protein</topology>
    </subcellularLocation>
</comment>
<dbReference type="GO" id="GO:0005886">
    <property type="term" value="C:plasma membrane"/>
    <property type="evidence" value="ECO:0007669"/>
    <property type="project" value="UniProtKB-SubCell"/>
</dbReference>
<evidence type="ECO:0000256" key="2">
    <source>
        <dbReference type="ARBA" id="ARBA00005342"/>
    </source>
</evidence>
<comment type="catalytic activity">
    <reaction evidence="10">
        <text>phosphate(in) + H(+)(in) = phosphate(out) + H(+)(out)</text>
        <dbReference type="Rhea" id="RHEA:29939"/>
        <dbReference type="ChEBI" id="CHEBI:15378"/>
        <dbReference type="ChEBI" id="CHEBI:43474"/>
    </reaction>
</comment>
<keyword evidence="3 11" id="KW-0813">Transport</keyword>
<evidence type="ECO:0000256" key="8">
    <source>
        <dbReference type="ARBA" id="ARBA00022989"/>
    </source>
</evidence>
<feature type="transmembrane region" description="Helical" evidence="11">
    <location>
        <begin position="360"/>
        <end position="380"/>
    </location>
</feature>
<dbReference type="GO" id="GO:0015293">
    <property type="term" value="F:symporter activity"/>
    <property type="evidence" value="ECO:0007669"/>
    <property type="project" value="UniProtKB-KW"/>
</dbReference>
<keyword evidence="9 11" id="KW-0472">Membrane</keyword>
<feature type="transmembrane region" description="Helical" evidence="11">
    <location>
        <begin position="21"/>
        <end position="41"/>
    </location>
</feature>
<feature type="transmembrane region" description="Helical" evidence="11">
    <location>
        <begin position="136"/>
        <end position="155"/>
    </location>
</feature>
<dbReference type="Pfam" id="PF01384">
    <property type="entry name" value="PHO4"/>
    <property type="match status" value="1"/>
</dbReference>
<evidence type="ECO:0000256" key="7">
    <source>
        <dbReference type="ARBA" id="ARBA00022847"/>
    </source>
</evidence>
<gene>
    <name evidence="12" type="ORF">SAMN05421820_10231</name>
</gene>
<keyword evidence="6 11" id="KW-0812">Transmembrane</keyword>
<dbReference type="EMBL" id="FNGY01000002">
    <property type="protein sequence ID" value="SDL74310.1"/>
    <property type="molecule type" value="Genomic_DNA"/>
</dbReference>
<feature type="transmembrane region" description="Helical" evidence="11">
    <location>
        <begin position="102"/>
        <end position="124"/>
    </location>
</feature>
<sequence>MITVNIMPVFLNMTIPFLGTIDLSIPLFLVFIVCLLAVVGFEFVNGFHDTANAVATVIYTKALKPVIAIPWSGFWNFLGVFSGGIAVAMGILKLVPLDSLMTLPIAVGACLVLSILLASIAWNLGTWYLGIPCSSSHTMIGAMIGAGLAFTWYYGGAGVNWGKAEEIGLSLILSPLVGFGFAVLLMYFFKHVIKYNALFHIPTAEDDRPPILIRILLIITCTLVSFFHGSNDGQKGVGLFMLILIAFVPAKFAINHAISNDKVLHELNQAKQVLKNASGITAAQTETFHKLIADIENTKLHLALKNEQDKEKTYRFRKEVENVVHSIKQITADKSISLPKEAQDTLSASSIGLTKLTDFAPIWVIAIISVSLGLGTMIGWKRIVVTIGEKIGNEHLNYAQGVTSEIVAASTIGLSTGLGLPVSTTHVLSSGIAGAMVASGGKGNLNNNTLKNIGLAWVLTLPVSIALSLLLFMFFHLFI</sequence>
<dbReference type="Proteomes" id="UP000183200">
    <property type="component" value="Unassembled WGS sequence"/>
</dbReference>
<dbReference type="GO" id="GO:0005315">
    <property type="term" value="F:phosphate transmembrane transporter activity"/>
    <property type="evidence" value="ECO:0007669"/>
    <property type="project" value="InterPro"/>
</dbReference>
<name>A0A1G9MJ56_9SPHI</name>
<feature type="transmembrane region" description="Helical" evidence="11">
    <location>
        <begin position="74"/>
        <end position="95"/>
    </location>
</feature>
<evidence type="ECO:0000256" key="9">
    <source>
        <dbReference type="ARBA" id="ARBA00023136"/>
    </source>
</evidence>
<dbReference type="AlphaFoldDB" id="A0A1G9MJ56"/>
<feature type="transmembrane region" description="Helical" evidence="11">
    <location>
        <begin position="239"/>
        <end position="258"/>
    </location>
</feature>
<keyword evidence="13" id="KW-1185">Reference proteome</keyword>
<feature type="transmembrane region" description="Helical" evidence="11">
    <location>
        <begin position="209"/>
        <end position="227"/>
    </location>
</feature>
<dbReference type="InterPro" id="IPR001204">
    <property type="entry name" value="Phos_transporter"/>
</dbReference>
<proteinExistence type="inferred from homology"/>
<evidence type="ECO:0000313" key="13">
    <source>
        <dbReference type="Proteomes" id="UP000183200"/>
    </source>
</evidence>
<evidence type="ECO:0000313" key="12">
    <source>
        <dbReference type="EMBL" id="SDL74310.1"/>
    </source>
</evidence>
<organism evidence="12 13">
    <name type="scientific">Pedobacter steynii</name>
    <dbReference type="NCBI Taxonomy" id="430522"/>
    <lineage>
        <taxon>Bacteria</taxon>
        <taxon>Pseudomonadati</taxon>
        <taxon>Bacteroidota</taxon>
        <taxon>Sphingobacteriia</taxon>
        <taxon>Sphingobacteriales</taxon>
        <taxon>Sphingobacteriaceae</taxon>
        <taxon>Pedobacter</taxon>
    </lineage>
</organism>
<keyword evidence="5 11" id="KW-0592">Phosphate transport</keyword>
<keyword evidence="8 11" id="KW-1133">Transmembrane helix</keyword>
<dbReference type="GO" id="GO:0035435">
    <property type="term" value="P:phosphate ion transmembrane transport"/>
    <property type="evidence" value="ECO:0007669"/>
    <property type="project" value="TreeGrafter"/>
</dbReference>
<dbReference type="PANTHER" id="PTHR11101:SF65">
    <property type="entry name" value="LOW-AFFINITY INORGANIC PHOSPHATE TRANSPORTER PITA-RELATED"/>
    <property type="match status" value="1"/>
</dbReference>
<evidence type="ECO:0000256" key="11">
    <source>
        <dbReference type="RuleBase" id="RU363058"/>
    </source>
</evidence>
<dbReference type="PANTHER" id="PTHR11101">
    <property type="entry name" value="PHOSPHATE TRANSPORTER"/>
    <property type="match status" value="1"/>
</dbReference>
<evidence type="ECO:0000256" key="10">
    <source>
        <dbReference type="ARBA" id="ARBA00047348"/>
    </source>
</evidence>
<evidence type="ECO:0000256" key="4">
    <source>
        <dbReference type="ARBA" id="ARBA00022475"/>
    </source>
</evidence>
<keyword evidence="4" id="KW-1003">Cell membrane</keyword>
<evidence type="ECO:0000256" key="3">
    <source>
        <dbReference type="ARBA" id="ARBA00022448"/>
    </source>
</evidence>
<evidence type="ECO:0000256" key="6">
    <source>
        <dbReference type="ARBA" id="ARBA00022692"/>
    </source>
</evidence>
<feature type="transmembrane region" description="Helical" evidence="11">
    <location>
        <begin position="167"/>
        <end position="189"/>
    </location>
</feature>
<protein>
    <recommendedName>
        <fullName evidence="11">Phosphate transporter</fullName>
    </recommendedName>
</protein>
<keyword evidence="7" id="KW-0769">Symport</keyword>
<comment type="similarity">
    <text evidence="2">Belongs to the inorganic phosphate transporter (PiT) (TC 2.A.20) family. Pit subfamily.</text>
</comment>
<evidence type="ECO:0000256" key="5">
    <source>
        <dbReference type="ARBA" id="ARBA00022592"/>
    </source>
</evidence>
<feature type="transmembrane region" description="Helical" evidence="11">
    <location>
        <begin position="455"/>
        <end position="478"/>
    </location>
</feature>
<accession>A0A1G9MJ56</accession>
<evidence type="ECO:0000256" key="1">
    <source>
        <dbReference type="ARBA" id="ARBA00004651"/>
    </source>
</evidence>
<reference evidence="13" key="1">
    <citation type="submission" date="2016-10" db="EMBL/GenBank/DDBJ databases">
        <authorList>
            <person name="Varghese N."/>
            <person name="Submissions S."/>
        </authorList>
    </citation>
    <scope>NUCLEOTIDE SEQUENCE [LARGE SCALE GENOMIC DNA]</scope>
    <source>
        <strain evidence="13">DSM 19110</strain>
    </source>
</reference>